<keyword evidence="6" id="KW-0963">Cytoplasm</keyword>
<comment type="function">
    <text evidence="6">Plays a role in the recruitment of the exosome to pre-rRNA to mediate the 3'-5' end processing of the 5.8S rRNA.</text>
</comment>
<dbReference type="Pfam" id="PF04000">
    <property type="entry name" value="Sas10_Utp3"/>
    <property type="match status" value="1"/>
</dbReference>
<keyword evidence="6" id="KW-0238">DNA-binding</keyword>
<comment type="subcellular location">
    <subcellularLocation>
        <location evidence="6">Cytoplasm</location>
    </subcellularLocation>
    <subcellularLocation>
        <location evidence="6">Nucleus</location>
        <location evidence="6">Nucleolus</location>
    </subcellularLocation>
    <subcellularLocation>
        <location evidence="1 6">Nucleus</location>
    </subcellularLocation>
</comment>
<comment type="subunit">
    <text evidence="6">Monomer and homodimer.</text>
</comment>
<gene>
    <name evidence="9" type="ORF">BE221DRAFT_79746</name>
    <name evidence="8" type="ORF">OT_ostta03g03740</name>
</gene>
<evidence type="ECO:0000313" key="8">
    <source>
        <dbReference type="EMBL" id="CEF97212.1"/>
    </source>
</evidence>
<evidence type="ECO:0000256" key="6">
    <source>
        <dbReference type="RuleBase" id="RU368003"/>
    </source>
</evidence>
<dbReference type="GO" id="GO:0005737">
    <property type="term" value="C:cytoplasm"/>
    <property type="evidence" value="ECO:0007669"/>
    <property type="project" value="UniProtKB-SubCell"/>
</dbReference>
<keyword evidence="3 6" id="KW-0698">rRNA processing</keyword>
<dbReference type="PANTHER" id="PTHR15341">
    <property type="entry name" value="SUN-COR STEROID HORMONE RECEPTOR CO-REPRESSOR"/>
    <property type="match status" value="1"/>
</dbReference>
<dbReference type="EMBL" id="CAID01000003">
    <property type="protein sequence ID" value="CEF97212.1"/>
    <property type="molecule type" value="Genomic_DNA"/>
</dbReference>
<evidence type="ECO:0000256" key="3">
    <source>
        <dbReference type="ARBA" id="ARBA00022552"/>
    </source>
</evidence>
<dbReference type="InterPro" id="IPR011082">
    <property type="entry name" value="Exosome-assoc_fac/DNA_repair"/>
</dbReference>
<dbReference type="Proteomes" id="UP000009170">
    <property type="component" value="Unassembled WGS sequence"/>
</dbReference>
<accession>A0A454XT02</accession>
<dbReference type="InParanoid" id="A0A090M3F7"/>
<dbReference type="EMBL" id="KZ155826">
    <property type="protein sequence ID" value="OUS43970.1"/>
    <property type="molecule type" value="Genomic_DNA"/>
</dbReference>
<dbReference type="GO" id="GO:0000460">
    <property type="term" value="P:maturation of 5.8S rRNA"/>
    <property type="evidence" value="ECO:0007669"/>
    <property type="project" value="TreeGrafter"/>
</dbReference>
<keyword evidence="10" id="KW-1185">Reference proteome</keyword>
<dbReference type="OrthoDB" id="1421013at2759"/>
<accession>A0A1Y5I373</accession>
<dbReference type="InterPro" id="IPR007146">
    <property type="entry name" value="Sas10/Utp3/C1D"/>
</dbReference>
<reference evidence="8" key="2">
    <citation type="journal article" date="2014" name="BMC Genomics">
        <title>An improved genome of the model marine alga Ostreococcus tauri unfolds by assessing Illumina de novo assemblies.</title>
        <authorList>
            <person name="Blanc-Mathieu R."/>
            <person name="Verhelst B."/>
            <person name="Derelle E."/>
            <person name="Rombauts S."/>
            <person name="Bouget F.Y."/>
            <person name="Carre I."/>
            <person name="Chateau A."/>
            <person name="Eyre-Walker A."/>
            <person name="Grimsley N."/>
            <person name="Moreau H."/>
            <person name="Piegu B."/>
            <person name="Rivals E."/>
            <person name="Schackwitz W."/>
            <person name="Van de Peer Y."/>
            <person name="Piganeau G."/>
        </authorList>
    </citation>
    <scope>NUCLEOTIDE SEQUENCE</scope>
    <source>
        <strain evidence="8">RCC4221</strain>
    </source>
</reference>
<dbReference type="STRING" id="70448.A0A090M3F7"/>
<feature type="compositionally biased region" description="Basic and acidic residues" evidence="7">
    <location>
        <begin position="97"/>
        <end position="109"/>
    </location>
</feature>
<evidence type="ECO:0000256" key="4">
    <source>
        <dbReference type="ARBA" id="ARBA00022884"/>
    </source>
</evidence>
<evidence type="ECO:0000256" key="1">
    <source>
        <dbReference type="ARBA" id="ARBA00004123"/>
    </source>
</evidence>
<reference evidence="8 10" key="1">
    <citation type="journal article" date="2006" name="Proc. Natl. Acad. Sci. U.S.A.">
        <title>Genome analysis of the smallest free-living eukaryote Ostreococcus tauri unveils many unique features.</title>
        <authorList>
            <person name="Derelle E."/>
            <person name="Ferraz C."/>
            <person name="Rombauts S."/>
            <person name="Rouze P."/>
            <person name="Worden A.Z."/>
            <person name="Robbens S."/>
            <person name="Partensky F."/>
            <person name="Degroeve S."/>
            <person name="Echeynie S."/>
            <person name="Cooke R."/>
            <person name="Saeys Y."/>
            <person name="Wuyts J."/>
            <person name="Jabbari K."/>
            <person name="Bowler C."/>
            <person name="Panaud O."/>
            <person name="Piegu B."/>
            <person name="Ball S.G."/>
            <person name="Ral J.-P."/>
            <person name="Bouget F.-Y."/>
            <person name="Piganeau G."/>
            <person name="De Baets B."/>
            <person name="Picard A."/>
            <person name="Delseny M."/>
            <person name="Demaille J."/>
            <person name="Van de Peer Y."/>
            <person name="Moreau H."/>
        </authorList>
    </citation>
    <scope>NUCLEOTIDE SEQUENCE [LARGE SCALE GENOMIC DNA]</scope>
    <source>
        <strain evidence="8 10">OTTH0595</strain>
    </source>
</reference>
<evidence type="ECO:0000256" key="7">
    <source>
        <dbReference type="SAM" id="MobiDB-lite"/>
    </source>
</evidence>
<dbReference type="AlphaFoldDB" id="A0A090M3F7"/>
<dbReference type="GO" id="GO:0003677">
    <property type="term" value="F:DNA binding"/>
    <property type="evidence" value="ECO:0007669"/>
    <property type="project" value="UniProtKB-KW"/>
</dbReference>
<feature type="compositionally biased region" description="Basic and acidic residues" evidence="7">
    <location>
        <begin position="127"/>
        <end position="137"/>
    </location>
</feature>
<evidence type="ECO:0000256" key="5">
    <source>
        <dbReference type="ARBA" id="ARBA00023242"/>
    </source>
</evidence>
<evidence type="ECO:0000313" key="10">
    <source>
        <dbReference type="Proteomes" id="UP000009170"/>
    </source>
</evidence>
<accession>A0A090M3F7</accession>
<evidence type="ECO:0000256" key="2">
    <source>
        <dbReference type="ARBA" id="ARBA00009154"/>
    </source>
</evidence>
<name>A0A090M3F7_OSTTA</name>
<dbReference type="GO" id="GO:0010468">
    <property type="term" value="P:regulation of gene expression"/>
    <property type="evidence" value="ECO:0007669"/>
    <property type="project" value="TreeGrafter"/>
</dbReference>
<keyword evidence="5 6" id="KW-0539">Nucleus</keyword>
<proteinExistence type="inferred from homology"/>
<dbReference type="GO" id="GO:0003723">
    <property type="term" value="F:RNA binding"/>
    <property type="evidence" value="ECO:0007669"/>
    <property type="project" value="UniProtKB-UniRule"/>
</dbReference>
<keyword evidence="4 6" id="KW-0694">RNA-binding</keyword>
<dbReference type="GO" id="GO:0005730">
    <property type="term" value="C:nucleolus"/>
    <property type="evidence" value="ECO:0007669"/>
    <property type="project" value="UniProtKB-SubCell"/>
</dbReference>
<reference evidence="9" key="3">
    <citation type="submission" date="2017-04" db="EMBL/GenBank/DDBJ databases">
        <title>Population genomics of picophytoplankton unveils novel chromosome hypervariability.</title>
        <authorList>
            <consortium name="DOE Joint Genome Institute"/>
            <person name="Blanc-Mathieu R."/>
            <person name="Krasovec M."/>
            <person name="Hebrard M."/>
            <person name="Yau S."/>
            <person name="Desgranges E."/>
            <person name="Martin J."/>
            <person name="Schackwitz W."/>
            <person name="Kuo A."/>
            <person name="Salin G."/>
            <person name="Donnadieu C."/>
            <person name="Desdevises Y."/>
            <person name="Sanchez-Ferandin S."/>
            <person name="Moreau H."/>
            <person name="Rivals E."/>
            <person name="Grigoriev I.V."/>
            <person name="Grimsley N."/>
            <person name="Eyre-Walker A."/>
            <person name="Piganeau G."/>
        </authorList>
    </citation>
    <scope>NUCLEOTIDE SEQUENCE [LARGE SCALE GENOMIC DNA]</scope>
    <source>
        <strain evidence="9">RCC 1115</strain>
    </source>
</reference>
<comment type="similarity">
    <text evidence="2 6">Belongs to the C1D family.</text>
</comment>
<feature type="region of interest" description="Disordered" evidence="7">
    <location>
        <begin position="97"/>
        <end position="180"/>
    </location>
</feature>
<dbReference type="GO" id="GO:0000178">
    <property type="term" value="C:exosome (RNase complex)"/>
    <property type="evidence" value="ECO:0007669"/>
    <property type="project" value="TreeGrafter"/>
</dbReference>
<evidence type="ECO:0000313" key="9">
    <source>
        <dbReference type="EMBL" id="OUS43970.1"/>
    </source>
</evidence>
<organism evidence="8 10">
    <name type="scientific">Ostreococcus tauri</name>
    <name type="common">Marine green alga</name>
    <dbReference type="NCBI Taxonomy" id="70448"/>
    <lineage>
        <taxon>Eukaryota</taxon>
        <taxon>Viridiplantae</taxon>
        <taxon>Chlorophyta</taxon>
        <taxon>Mamiellophyceae</taxon>
        <taxon>Mamiellales</taxon>
        <taxon>Bathycoccaceae</taxon>
        <taxon>Ostreococcus</taxon>
    </lineage>
</organism>
<protein>
    <recommendedName>
        <fullName evidence="6">Nuclear nucleic acid-binding protein C1D</fullName>
    </recommendedName>
</protein>
<dbReference type="PANTHER" id="PTHR15341:SF3">
    <property type="entry name" value="NUCLEAR NUCLEIC ACID-BINDING PROTEIN C1D"/>
    <property type="match status" value="1"/>
</dbReference>
<dbReference type="Proteomes" id="UP000195557">
    <property type="component" value="Unassembled WGS sequence"/>
</dbReference>
<sequence>MPRARPSTARAEVPVDARVALERFAESAEEIERALAPLLEAEASAVRRRLRPLERAETHLSIARAIATLFEMYLRTLGVDPSKHAVRKELERVETYEGKIEETRRRVGDGSRGASAGERNAAPSVEDAAKAMERGEGEPGDLLRAALAEKKGDDGDGDDAGGGKRAARGAAAKTSAKRKK</sequence>